<evidence type="ECO:0000313" key="4">
    <source>
        <dbReference type="Proteomes" id="UP000038647"/>
    </source>
</evidence>
<organism evidence="2 5">
    <name type="scientific">Yersinia aldovae</name>
    <dbReference type="NCBI Taxonomy" id="29483"/>
    <lineage>
        <taxon>Bacteria</taxon>
        <taxon>Pseudomonadati</taxon>
        <taxon>Pseudomonadota</taxon>
        <taxon>Gammaproteobacteria</taxon>
        <taxon>Enterobacterales</taxon>
        <taxon>Yersiniaceae</taxon>
        <taxon>Yersinia</taxon>
    </lineage>
</organism>
<keyword evidence="1" id="KW-1133">Transmembrane helix</keyword>
<feature type="transmembrane region" description="Helical" evidence="1">
    <location>
        <begin position="182"/>
        <end position="197"/>
    </location>
</feature>
<keyword evidence="1" id="KW-0472">Membrane</keyword>
<dbReference type="Proteomes" id="UP000041595">
    <property type="component" value="Unassembled WGS sequence"/>
</dbReference>
<reference evidence="2 5" key="2">
    <citation type="submission" date="2015-03" db="EMBL/GenBank/DDBJ databases">
        <authorList>
            <person name="Murphy D."/>
        </authorList>
    </citation>
    <scope>NUCLEOTIDE SEQUENCE [LARGE SCALE GENOMIC DNA]</scope>
    <source>
        <strain evidence="2 5">IP06005</strain>
    </source>
</reference>
<evidence type="ECO:0000313" key="3">
    <source>
        <dbReference type="EMBL" id="CNK84202.1"/>
    </source>
</evidence>
<dbReference type="EMBL" id="CQEJ01000005">
    <property type="protein sequence ID" value="CNK82114.1"/>
    <property type="molecule type" value="Genomic_DNA"/>
</dbReference>
<feature type="transmembrane region" description="Helical" evidence="1">
    <location>
        <begin position="245"/>
        <end position="262"/>
    </location>
</feature>
<protein>
    <submittedName>
        <fullName evidence="2">Membrane protein</fullName>
    </submittedName>
</protein>
<accession>A0A0T9TGR2</accession>
<sequence length="277" mass="31817">MGKISSLCKLGTDSAQIAQLNFNNLRDNTTSFYVSRSEFLFLFVRYLLALIIIIILLAVLLPDLFDELLLMFLQSFPAILSLVLLLPCSQRLAAQGLSSYLLICHLFPLINYLPANKLTLPLVGAFCLYLLFINIYSARPPEYQYQKQQKRELTGEYPFGLTLVCFCLLYISFFLLFELDDAIILLMALSWIFFLLAKWHWPVVALNTLGAVGVFLFFSSGLVELKHHENIIIEALIKISLLDNILFLIFSLSLFLNMLFWLEAWQRGRRPLRVTEG</sequence>
<feature type="transmembrane region" description="Helical" evidence="1">
    <location>
        <begin position="68"/>
        <end position="86"/>
    </location>
</feature>
<keyword evidence="4" id="KW-1185">Reference proteome</keyword>
<evidence type="ECO:0000313" key="2">
    <source>
        <dbReference type="EMBL" id="CNK82114.1"/>
    </source>
</evidence>
<evidence type="ECO:0000256" key="1">
    <source>
        <dbReference type="SAM" id="Phobius"/>
    </source>
</evidence>
<name>A0A0T9TGR2_YERAL</name>
<dbReference type="AlphaFoldDB" id="A0A0T9TGR2"/>
<feature type="transmembrane region" description="Helical" evidence="1">
    <location>
        <begin position="39"/>
        <end position="62"/>
    </location>
</feature>
<feature type="transmembrane region" description="Helical" evidence="1">
    <location>
        <begin position="204"/>
        <end position="225"/>
    </location>
</feature>
<dbReference type="OrthoDB" id="6481166at2"/>
<gene>
    <name evidence="2" type="ORF">ERS137965_01174</name>
    <name evidence="3" type="ORF">ERS137966_01425</name>
</gene>
<proteinExistence type="predicted"/>
<keyword evidence="1" id="KW-0812">Transmembrane</keyword>
<dbReference type="EMBL" id="CQEH01000005">
    <property type="protein sequence ID" value="CNK84202.1"/>
    <property type="molecule type" value="Genomic_DNA"/>
</dbReference>
<feature type="transmembrane region" description="Helical" evidence="1">
    <location>
        <begin position="93"/>
        <end position="112"/>
    </location>
</feature>
<feature type="transmembrane region" description="Helical" evidence="1">
    <location>
        <begin position="118"/>
        <end position="136"/>
    </location>
</feature>
<dbReference type="RefSeq" id="WP_072078111.1">
    <property type="nucleotide sequence ID" value="NZ_CQEH01000005.1"/>
</dbReference>
<dbReference type="Proteomes" id="UP000038647">
    <property type="component" value="Unassembled WGS sequence"/>
</dbReference>
<dbReference type="eggNOG" id="ENOG5031ASR">
    <property type="taxonomic scope" value="Bacteria"/>
</dbReference>
<reference evidence="3 4" key="1">
    <citation type="submission" date="2015-03" db="EMBL/GenBank/DDBJ databases">
        <authorList>
            <consortium name="Pathogen Informatics"/>
            <person name="Murphy D."/>
        </authorList>
    </citation>
    <scope>NUCLEOTIDE SEQUENCE [LARGE SCALE GENOMIC DNA]</scope>
    <source>
        <strain evidence="3 4">IP08791</strain>
    </source>
</reference>
<feature type="transmembrane region" description="Helical" evidence="1">
    <location>
        <begin position="157"/>
        <end position="176"/>
    </location>
</feature>
<evidence type="ECO:0000313" key="5">
    <source>
        <dbReference type="Proteomes" id="UP000041595"/>
    </source>
</evidence>